<dbReference type="GO" id="GO:0008998">
    <property type="term" value="F:ribonucleoside-triphosphate reductase (thioredoxin) activity"/>
    <property type="evidence" value="ECO:0007669"/>
    <property type="project" value="UniProtKB-EC"/>
</dbReference>
<evidence type="ECO:0000313" key="2">
    <source>
        <dbReference type="Proteomes" id="UP000036780"/>
    </source>
</evidence>
<dbReference type="EMBL" id="LGTO01000002">
    <property type="protein sequence ID" value="KNE22395.1"/>
    <property type="molecule type" value="Genomic_DNA"/>
</dbReference>
<name>A0A0L0QUN5_VIRPA</name>
<dbReference type="GeneID" id="66869284"/>
<dbReference type="GO" id="GO:0009265">
    <property type="term" value="P:2'-deoxyribonucleotide biosynthetic process"/>
    <property type="evidence" value="ECO:0007669"/>
    <property type="project" value="TreeGrafter"/>
</dbReference>
<keyword evidence="1" id="KW-0560">Oxidoreductase</keyword>
<dbReference type="Gene3D" id="3.20.70.20">
    <property type="match status" value="1"/>
</dbReference>
<dbReference type="GO" id="GO:0004748">
    <property type="term" value="F:ribonucleoside-diphosphate reductase activity, thioredoxin disulfide as acceptor"/>
    <property type="evidence" value="ECO:0007669"/>
    <property type="project" value="TreeGrafter"/>
</dbReference>
<dbReference type="Proteomes" id="UP000036780">
    <property type="component" value="Unassembled WGS sequence"/>
</dbReference>
<dbReference type="EC" id="1.17.4.2" evidence="1"/>
<dbReference type="CDD" id="cd01675">
    <property type="entry name" value="RNR_III"/>
    <property type="match status" value="1"/>
</dbReference>
<dbReference type="InterPro" id="IPR012833">
    <property type="entry name" value="NrdD"/>
</dbReference>
<dbReference type="NCBIfam" id="TIGR02487">
    <property type="entry name" value="NrdD"/>
    <property type="match status" value="1"/>
</dbReference>
<evidence type="ECO:0000313" key="1">
    <source>
        <dbReference type="EMBL" id="KNE22395.1"/>
    </source>
</evidence>
<reference evidence="2" key="1">
    <citation type="submission" date="2015-07" db="EMBL/GenBank/DDBJ databases">
        <title>Fjat-10053 dsm26.</title>
        <authorList>
            <person name="Liu B."/>
            <person name="Wang J."/>
            <person name="Zhu Y."/>
            <person name="Liu G."/>
            <person name="Chen Q."/>
            <person name="Chen Z."/>
            <person name="Lan J."/>
            <person name="Che J."/>
            <person name="Ge C."/>
            <person name="Shi H."/>
            <person name="Pan Z."/>
            <person name="Liu X."/>
        </authorList>
    </citation>
    <scope>NUCLEOTIDE SEQUENCE [LARGE SCALE GENOMIC DNA]</scope>
    <source>
        <strain evidence="2">DSM 26</strain>
    </source>
</reference>
<keyword evidence="2" id="KW-1185">Reference proteome</keyword>
<dbReference type="SUPFAM" id="SSF51998">
    <property type="entry name" value="PFL-like glycyl radical enzymes"/>
    <property type="match status" value="1"/>
</dbReference>
<dbReference type="Pfam" id="PF13597">
    <property type="entry name" value="NRDD"/>
    <property type="match status" value="1"/>
</dbReference>
<sequence length="625" mass="70669">MIETKSAPISEDQELMMAFQDIVSSSNQDLIQENANVDGRSPCGQMNKFANESAKFYAKQQMLSEEAKQAVDENYIHIHDLDYMPTGTATCCQIPLGKLLERGFNTGHGHMRSPQTILSAMALAAIIFQSNQNQQHGGQSFQAFDYDLAPFVTRSYKKQLHKLQQYKLPLSKNELEELAWAETDHECYQACEAFIHNLNSLHSRSGGQVPFTSINYGTDTSKEGRMIIKNLLLATQAGLGKGETPIFPIQIFKMKKGINFYKEDPNYDLYQLALKTTAKRLFPNFSFIDAPFNLEYYEEGNPESEVAYMGCRTRIMANRHGKENSVGRGNLSFTSINLVKIALTSQTFEAFIQKLDEYTDVVIRQLYERYIFQTHKLVKDFTFLHGEGVWTGSSELGPEDRLEKVLKQGSLSVGFIGLAECLVALTGKHHGESDEAQNLGEEIVAFLRQKCDQACEQYDLNYSLIATPAEGLSGRFTKRDQKEFGKIKGVTDRDYYTNSFHIPVYYPICAMEKIKREAVYHPYTNAGHITYIEVDGDISKNLKAMDTLVKTMAESGIGYGSVNHPVDRCKNCGYTGMIDNECPSCQITDEKQIDRIRRITGYLVGTMDKWNTAKASEEHDRVRHV</sequence>
<dbReference type="NCBIfam" id="NF011292">
    <property type="entry name" value="PRK14704.1"/>
    <property type="match status" value="1"/>
</dbReference>
<gene>
    <name evidence="1" type="ORF">AFK71_01895</name>
</gene>
<dbReference type="PATRIC" id="fig|1473.5.peg.3292"/>
<organism evidence="1 2">
    <name type="scientific">Virgibacillus pantothenticus</name>
    <dbReference type="NCBI Taxonomy" id="1473"/>
    <lineage>
        <taxon>Bacteria</taxon>
        <taxon>Bacillati</taxon>
        <taxon>Bacillota</taxon>
        <taxon>Bacilli</taxon>
        <taxon>Bacillales</taxon>
        <taxon>Bacillaceae</taxon>
        <taxon>Virgibacillus</taxon>
    </lineage>
</organism>
<proteinExistence type="predicted"/>
<dbReference type="GO" id="GO:0031250">
    <property type="term" value="C:anaerobic ribonucleoside-triphosphate reductase complex"/>
    <property type="evidence" value="ECO:0007669"/>
    <property type="project" value="TreeGrafter"/>
</dbReference>
<dbReference type="GO" id="GO:0006260">
    <property type="term" value="P:DNA replication"/>
    <property type="evidence" value="ECO:0007669"/>
    <property type="project" value="InterPro"/>
</dbReference>
<dbReference type="PANTHER" id="PTHR21075:SF0">
    <property type="entry name" value="ANAEROBIC RIBONUCLEOSIDE-TRIPHOSPHATE REDUCTASE"/>
    <property type="match status" value="1"/>
</dbReference>
<dbReference type="PANTHER" id="PTHR21075">
    <property type="entry name" value="ANAEROBIC RIBONUCLEOSIDE-TRIPHOSPHATE REDUCTASE"/>
    <property type="match status" value="1"/>
</dbReference>
<accession>A0A0L0QUN5</accession>
<protein>
    <submittedName>
        <fullName evidence="1">Ribonucleoside-triphosphate reductase</fullName>
        <ecNumber evidence="1">1.17.4.2</ecNumber>
    </submittedName>
</protein>
<dbReference type="AlphaFoldDB" id="A0A0L0QUN5"/>
<dbReference type="RefSeq" id="WP_050349869.1">
    <property type="nucleotide sequence ID" value="NZ_CP073011.1"/>
</dbReference>
<comment type="caution">
    <text evidence="1">The sequence shown here is derived from an EMBL/GenBank/DDBJ whole genome shotgun (WGS) entry which is preliminary data.</text>
</comment>